<dbReference type="EMBL" id="CP059732">
    <property type="protein sequence ID" value="QMW00322.1"/>
    <property type="molecule type" value="Genomic_DNA"/>
</dbReference>
<organism evidence="1 2">
    <name type="scientific">Spirosoma foliorum</name>
    <dbReference type="NCBI Taxonomy" id="2710596"/>
    <lineage>
        <taxon>Bacteria</taxon>
        <taxon>Pseudomonadati</taxon>
        <taxon>Bacteroidota</taxon>
        <taxon>Cytophagia</taxon>
        <taxon>Cytophagales</taxon>
        <taxon>Cytophagaceae</taxon>
        <taxon>Spirosoma</taxon>
    </lineage>
</organism>
<dbReference type="RefSeq" id="WP_182457439.1">
    <property type="nucleotide sequence ID" value="NZ_CP059732.1"/>
</dbReference>
<dbReference type="Proteomes" id="UP000515369">
    <property type="component" value="Chromosome"/>
</dbReference>
<reference evidence="1 2" key="1">
    <citation type="submission" date="2020-07" db="EMBL/GenBank/DDBJ databases">
        <title>Spirosoma foliorum sp. nov., isolated from the leaves on the Nejang mountain Korea, Republic of.</title>
        <authorList>
            <person name="Ho H."/>
            <person name="Lee Y.-J."/>
            <person name="Nurcahyanto D.-A."/>
            <person name="Kim S.-G."/>
        </authorList>
    </citation>
    <scope>NUCLEOTIDE SEQUENCE [LARGE SCALE GENOMIC DNA]</scope>
    <source>
        <strain evidence="1 2">PL0136</strain>
    </source>
</reference>
<name>A0A7G5GN80_9BACT</name>
<protein>
    <submittedName>
        <fullName evidence="1">Uncharacterized protein</fullName>
    </submittedName>
</protein>
<dbReference type="AlphaFoldDB" id="A0A7G5GN80"/>
<sequence length="71" mass="8186">MKITPKGLLQLGFTESSEHPKVYTYKPGLRAVVRGRLDAQPGSFHIDMFKVPLTRIGDLAYMLEIVDYYRR</sequence>
<evidence type="ECO:0000313" key="1">
    <source>
        <dbReference type="EMBL" id="QMW00322.1"/>
    </source>
</evidence>
<dbReference type="KEGG" id="sfol:H3H32_20100"/>
<evidence type="ECO:0000313" key="2">
    <source>
        <dbReference type="Proteomes" id="UP000515369"/>
    </source>
</evidence>
<keyword evidence="2" id="KW-1185">Reference proteome</keyword>
<accession>A0A7G5GN80</accession>
<proteinExistence type="predicted"/>
<gene>
    <name evidence="1" type="ORF">H3H32_20100</name>
</gene>